<accession>A0ABP0H3J0</accession>
<feature type="transmembrane region" description="Helical" evidence="5">
    <location>
        <begin position="21"/>
        <end position="44"/>
    </location>
</feature>
<feature type="transmembrane region" description="Helical" evidence="5">
    <location>
        <begin position="153"/>
        <end position="172"/>
    </location>
</feature>
<keyword evidence="7" id="KW-1185">Reference proteome</keyword>
<evidence type="ECO:0000313" key="6">
    <source>
        <dbReference type="EMBL" id="CAK8698113.1"/>
    </source>
</evidence>
<evidence type="ECO:0000256" key="1">
    <source>
        <dbReference type="ARBA" id="ARBA00004127"/>
    </source>
</evidence>
<feature type="transmembrane region" description="Helical" evidence="5">
    <location>
        <begin position="100"/>
        <end position="125"/>
    </location>
</feature>
<organism evidence="6 7">
    <name type="scientific">Clavelina lepadiformis</name>
    <name type="common">Light-bulb sea squirt</name>
    <name type="synonym">Ascidia lepadiformis</name>
    <dbReference type="NCBI Taxonomy" id="159417"/>
    <lineage>
        <taxon>Eukaryota</taxon>
        <taxon>Metazoa</taxon>
        <taxon>Chordata</taxon>
        <taxon>Tunicata</taxon>
        <taxon>Ascidiacea</taxon>
        <taxon>Aplousobranchia</taxon>
        <taxon>Clavelinidae</taxon>
        <taxon>Clavelina</taxon>
    </lineage>
</organism>
<dbReference type="PANTHER" id="PTHR12479:SF10">
    <property type="entry name" value="LYSOSOMAL-ASSOCIATED TRANSMEMBRANE PROTEIN"/>
    <property type="match status" value="1"/>
</dbReference>
<feature type="transmembrane region" description="Helical" evidence="5">
    <location>
        <begin position="71"/>
        <end position="93"/>
    </location>
</feature>
<evidence type="ECO:0000313" key="7">
    <source>
        <dbReference type="Proteomes" id="UP001642483"/>
    </source>
</evidence>
<protein>
    <recommendedName>
        <fullName evidence="8">Lysosomal-associated transmembrane protein 4A</fullName>
    </recommendedName>
</protein>
<evidence type="ECO:0000256" key="2">
    <source>
        <dbReference type="ARBA" id="ARBA00022692"/>
    </source>
</evidence>
<comment type="subcellular location">
    <subcellularLocation>
        <location evidence="1">Endomembrane system</location>
        <topology evidence="1">Multi-pass membrane protein</topology>
    </subcellularLocation>
</comment>
<name>A0ABP0H3J0_CLALP</name>
<dbReference type="EMBL" id="CAWYQH010000174">
    <property type="protein sequence ID" value="CAK8698113.1"/>
    <property type="molecule type" value="Genomic_DNA"/>
</dbReference>
<dbReference type="Proteomes" id="UP001642483">
    <property type="component" value="Unassembled WGS sequence"/>
</dbReference>
<dbReference type="InterPro" id="IPR051115">
    <property type="entry name" value="LAPTM_transporter"/>
</dbReference>
<keyword evidence="2 5" id="KW-0812">Transmembrane</keyword>
<keyword evidence="4 5" id="KW-0472">Membrane</keyword>
<proteinExistence type="predicted"/>
<evidence type="ECO:0000256" key="3">
    <source>
        <dbReference type="ARBA" id="ARBA00022989"/>
    </source>
</evidence>
<evidence type="ECO:0008006" key="8">
    <source>
        <dbReference type="Google" id="ProtNLM"/>
    </source>
</evidence>
<keyword evidence="3 5" id="KW-1133">Transmembrane helix</keyword>
<reference evidence="6 7" key="1">
    <citation type="submission" date="2024-02" db="EMBL/GenBank/DDBJ databases">
        <authorList>
            <person name="Daric V."/>
            <person name="Darras S."/>
        </authorList>
    </citation>
    <scope>NUCLEOTIDE SEQUENCE [LARGE SCALE GENOMIC DNA]</scope>
</reference>
<evidence type="ECO:0000256" key="5">
    <source>
        <dbReference type="SAM" id="Phobius"/>
    </source>
</evidence>
<gene>
    <name evidence="6" type="ORF">CVLEPA_LOCUS31586</name>
</gene>
<comment type="caution">
    <text evidence="6">The sequence shown here is derived from an EMBL/GenBank/DDBJ whole genome shotgun (WGS) entry which is preliminary data.</text>
</comment>
<evidence type="ECO:0000256" key="4">
    <source>
        <dbReference type="ARBA" id="ARBA00023136"/>
    </source>
</evidence>
<sequence length="237" mass="27327">MRSERPTCCCCLHVKVGTFMLAVLFMVGGFVSIVMSSLLLSNAVQPESFFPDDMAEDDVYQYWHTHKRSTLWFGLGNGVFITLISSLSIYGLVKNRPGFLLPLFIVQVFNFLCTIVYIGSLMFYWPNVKINILECRHMPQEWKDWFLSIDDRWLAVIVFSILFVVLFIKSYLISMVYRCYKDITTQALRLQRDPEISFVADPGNGPIYKPPKYEDIQKVPLVSDVEAVDYKPPPYSA</sequence>
<dbReference type="PANTHER" id="PTHR12479">
    <property type="entry name" value="LYSOSOMAL-ASSOCIATED TRANSMEMBRANE PROTEIN"/>
    <property type="match status" value="1"/>
</dbReference>